<feature type="non-terminal residue" evidence="2">
    <location>
        <position position="126"/>
    </location>
</feature>
<dbReference type="InterPro" id="IPR028801">
    <property type="entry name" value="TPC1_animal"/>
</dbReference>
<dbReference type="GO" id="GO:0010008">
    <property type="term" value="C:endosome membrane"/>
    <property type="evidence" value="ECO:0007669"/>
    <property type="project" value="TreeGrafter"/>
</dbReference>
<evidence type="ECO:0000313" key="2">
    <source>
        <dbReference type="EMBL" id="CAL4124825.1"/>
    </source>
</evidence>
<dbReference type="PANTHER" id="PTHR46474:SF1">
    <property type="entry name" value="TWO PORE CHANNEL PROTEIN 1"/>
    <property type="match status" value="1"/>
</dbReference>
<feature type="region of interest" description="Disordered" evidence="1">
    <location>
        <begin position="1"/>
        <end position="32"/>
    </location>
</feature>
<evidence type="ECO:0000256" key="1">
    <source>
        <dbReference type="SAM" id="MobiDB-lite"/>
    </source>
</evidence>
<dbReference type="GO" id="GO:0022832">
    <property type="term" value="F:voltage-gated channel activity"/>
    <property type="evidence" value="ECO:0007669"/>
    <property type="project" value="InterPro"/>
</dbReference>
<evidence type="ECO:0000313" key="3">
    <source>
        <dbReference type="Proteomes" id="UP001497623"/>
    </source>
</evidence>
<reference evidence="2 3" key="1">
    <citation type="submission" date="2024-05" db="EMBL/GenBank/DDBJ databases">
        <authorList>
            <person name="Wallberg A."/>
        </authorList>
    </citation>
    <scope>NUCLEOTIDE SEQUENCE [LARGE SCALE GENOMIC DNA]</scope>
</reference>
<dbReference type="Proteomes" id="UP001497623">
    <property type="component" value="Unassembled WGS sequence"/>
</dbReference>
<feature type="non-terminal residue" evidence="2">
    <location>
        <position position="1"/>
    </location>
</feature>
<accession>A0AAV2RHP5</accession>
<dbReference type="AlphaFoldDB" id="A0AAV2RHP5"/>
<proteinExistence type="predicted"/>
<gene>
    <name evidence="2" type="ORF">MNOR_LOCUS24802</name>
</gene>
<dbReference type="GO" id="GO:0005765">
    <property type="term" value="C:lysosomal membrane"/>
    <property type="evidence" value="ECO:0007669"/>
    <property type="project" value="InterPro"/>
</dbReference>
<organism evidence="2 3">
    <name type="scientific">Meganyctiphanes norvegica</name>
    <name type="common">Northern krill</name>
    <name type="synonym">Thysanopoda norvegica</name>
    <dbReference type="NCBI Taxonomy" id="48144"/>
    <lineage>
        <taxon>Eukaryota</taxon>
        <taxon>Metazoa</taxon>
        <taxon>Ecdysozoa</taxon>
        <taxon>Arthropoda</taxon>
        <taxon>Crustacea</taxon>
        <taxon>Multicrustacea</taxon>
        <taxon>Malacostraca</taxon>
        <taxon>Eumalacostraca</taxon>
        <taxon>Eucarida</taxon>
        <taxon>Euphausiacea</taxon>
        <taxon>Euphausiidae</taxon>
        <taxon>Meganyctiphanes</taxon>
    </lineage>
</organism>
<dbReference type="PANTHER" id="PTHR46474">
    <property type="entry name" value="TWO PORE CALCIUM CHANNEL PROTEIN 1"/>
    <property type="match status" value="1"/>
</dbReference>
<feature type="compositionally biased region" description="Polar residues" evidence="1">
    <location>
        <begin position="10"/>
        <end position="27"/>
    </location>
</feature>
<keyword evidence="3" id="KW-1185">Reference proteome</keyword>
<name>A0AAV2RHP5_MEGNR</name>
<comment type="caution">
    <text evidence="2">The sequence shown here is derived from an EMBL/GenBank/DDBJ whole genome shotgun (WGS) entry which is preliminary data.</text>
</comment>
<dbReference type="EMBL" id="CAXKWB010023042">
    <property type="protein sequence ID" value="CAL4124825.1"/>
    <property type="molecule type" value="Genomic_DNA"/>
</dbReference>
<sequence length="126" mass="13985">DERPNDAACKSTSGTDIPNEMGNTSVSSDDDGSIYRELQDSVDLQPSISGTDPGISTMWEMNYHEAAIYLEEGENNDKFNSHPKDRASLPAYLVTHNHWFYSMDLAASLLLMALAIIEKPEVSIFK</sequence>
<protein>
    <submittedName>
        <fullName evidence="2">Uncharacterized protein</fullName>
    </submittedName>
</protein>